<organism evidence="1 2">
    <name type="scientific">Xylanimonas protaetiae</name>
    <dbReference type="NCBI Taxonomy" id="2509457"/>
    <lineage>
        <taxon>Bacteria</taxon>
        <taxon>Bacillati</taxon>
        <taxon>Actinomycetota</taxon>
        <taxon>Actinomycetes</taxon>
        <taxon>Micrococcales</taxon>
        <taxon>Promicromonosporaceae</taxon>
        <taxon>Xylanimonas</taxon>
    </lineage>
</organism>
<evidence type="ECO:0000313" key="1">
    <source>
        <dbReference type="EMBL" id="QAY70323.1"/>
    </source>
</evidence>
<dbReference type="EMBL" id="CP035493">
    <property type="protein sequence ID" value="QAY70323.1"/>
    <property type="molecule type" value="Genomic_DNA"/>
</dbReference>
<name>A0A4P6F6B6_9MICO</name>
<dbReference type="KEGG" id="xya:ET471_10005"/>
<sequence>MDTAVWRDLPVGARVVVRRRLSAAEAAEAAVQGRGTVWTDVIAVVLEVDDDGLTLRTDAPRETTPRTVRVAAGEIETAKRIPPRPQRRTVR</sequence>
<evidence type="ECO:0000313" key="2">
    <source>
        <dbReference type="Proteomes" id="UP000292118"/>
    </source>
</evidence>
<accession>A0A4P6F6B6</accession>
<keyword evidence="2" id="KW-1185">Reference proteome</keyword>
<dbReference type="AlphaFoldDB" id="A0A4P6F6B6"/>
<reference evidence="1 2" key="1">
    <citation type="submission" date="2019-01" db="EMBL/GenBank/DDBJ databases">
        <title>Genome sequencing of strain FW10M-9.</title>
        <authorList>
            <person name="Heo J."/>
            <person name="Kim S.-J."/>
            <person name="Kim J.-S."/>
            <person name="Hong S.-B."/>
            <person name="Kwon S.-W."/>
        </authorList>
    </citation>
    <scope>NUCLEOTIDE SEQUENCE [LARGE SCALE GENOMIC DNA]</scope>
    <source>
        <strain evidence="1 2">FW10M-9</strain>
    </source>
</reference>
<dbReference type="OrthoDB" id="5149230at2"/>
<proteinExistence type="predicted"/>
<gene>
    <name evidence="1" type="ORF">ET471_10005</name>
</gene>
<dbReference type="Proteomes" id="UP000292118">
    <property type="component" value="Chromosome"/>
</dbReference>
<protein>
    <submittedName>
        <fullName evidence="1">Uncharacterized protein</fullName>
    </submittedName>
</protein>
<dbReference type="RefSeq" id="WP_129187977.1">
    <property type="nucleotide sequence ID" value="NZ_CP035493.1"/>
</dbReference>